<protein>
    <submittedName>
        <fullName evidence="5">LAME_0F14444g1_1</fullName>
    </submittedName>
</protein>
<feature type="compositionally biased region" description="Acidic residues" evidence="3">
    <location>
        <begin position="812"/>
        <end position="833"/>
    </location>
</feature>
<accession>A0A1G4JY88</accession>
<feature type="domain" description="MIF4G" evidence="4">
    <location>
        <begin position="365"/>
        <end position="553"/>
    </location>
</feature>
<comment type="subcellular location">
    <subcellularLocation>
        <location evidence="1">Cytoplasm</location>
    </subcellularLocation>
</comment>
<keyword evidence="2" id="KW-0963">Cytoplasm</keyword>
<dbReference type="OrthoDB" id="27832at2759"/>
<dbReference type="GO" id="GO:0035145">
    <property type="term" value="C:exon-exon junction complex"/>
    <property type="evidence" value="ECO:0007669"/>
    <property type="project" value="TreeGrafter"/>
</dbReference>
<dbReference type="EMBL" id="LT598477">
    <property type="protein sequence ID" value="SCU96003.1"/>
    <property type="molecule type" value="Genomic_DNA"/>
</dbReference>
<dbReference type="PANTHER" id="PTHR12839">
    <property type="entry name" value="NONSENSE-MEDIATED MRNA DECAY PROTEIN 2 UP-FRAMESHIFT SUPPRESSOR 2"/>
    <property type="match status" value="1"/>
</dbReference>
<feature type="compositionally biased region" description="Basic and acidic residues" evidence="3">
    <location>
        <begin position="889"/>
        <end position="907"/>
    </location>
</feature>
<evidence type="ECO:0000256" key="2">
    <source>
        <dbReference type="ARBA" id="ARBA00022490"/>
    </source>
</evidence>
<evidence type="ECO:0000256" key="1">
    <source>
        <dbReference type="ARBA" id="ARBA00004496"/>
    </source>
</evidence>
<sequence>MNDDRSLKLLELNKKAWNGEVIFPSAEKKLDSSMKRNTGFIRKLKQGITKDTKANLLKDISEVSLEKYLSELVVTANEGISRVSNKSDDIEACVEVISALHQRFSHQFTPLLMELFLQNFNVSQTESENEKEEAAKMAKLRSHVRIFTDFYLVGLFSSVESIPKENLPLFIVKRLAKKEPLLVTLLKEILNYRFKTGLSTTVATSFVVKFPQFFTDDSDQSSIPIDADVKKLLSSLFKAFTEAAISQLVELSKSLSKLMREHQKAQIRTGKSTDEYIEEHDRTLPIFERFEGSTSVLADVFNMEAPALEKSPAEGTVSSSPVIINQQKQGSEKIWENEEMRKFYEVLPDLSSVITDSEEKNPADSQKLHDFFIGLELADSKEAIDELTLRFWTDSINKKATRKRLLKFFIETLDWSKLRIYARFVASNADTLADVKDELIQYLDNGFRSQLWSNKINVKNIIFFSEMVKFRLVPTYLIFHKIRTLTMNIQIPNNIEILTILFENFGKFLINSPHYKSQMEKMVDLIQQKKKEHDLTVSNKCALDNLLVLIYPPSLTKLNSVSREISAEQKFYRILLRKELHSIPPERIVKLIRRAHWRDESIYKTMVSLFSKPEKISYQSLDLLATVLKGLFPYYRNFVVQVIDSVVEKVERGLEINDFSLNMVRISQVRYLSSLYNNNLLKIEVIIDVLFKILLFGSTGGISVPAAANEFDLPDNYFRVHLITTALLSVNDISPGKVQKLLVFLRLFEFYTLNKEQPLPREAEVKISTTFDRFTAGHEFERFTDAAESAKELSECFATPQSSTVGEKAGDAELDEDDDDDEDEIYDDEEEEAGKEIGKDAGTEFESEDENFQSDASATDESSDEESGTGSESDDDNEAEDDDDSDDELERRRMQEAHMSKLRSEEEIKAEEDLERQFQQLFQESMESRKNEKVSSNGIPMISSGYGLDRGTIPVSLPSSESQGPKSKKVAFTFLSKSGKKTQARTLGLPRNVTFVSGVLEEERKLKAEREKIKHIVLSQKFE</sequence>
<dbReference type="InterPro" id="IPR003890">
    <property type="entry name" value="MIF4G-like_typ-3"/>
</dbReference>
<dbReference type="Pfam" id="PF04050">
    <property type="entry name" value="Upf2"/>
    <property type="match status" value="1"/>
</dbReference>
<feature type="compositionally biased region" description="Acidic residues" evidence="3">
    <location>
        <begin position="843"/>
        <end position="852"/>
    </location>
</feature>
<gene>
    <name evidence="5" type="ORF">LAME_0F14444G</name>
</gene>
<dbReference type="GO" id="GO:0003723">
    <property type="term" value="F:RNA binding"/>
    <property type="evidence" value="ECO:0007669"/>
    <property type="project" value="InterPro"/>
</dbReference>
<dbReference type="Pfam" id="PF02854">
    <property type="entry name" value="MIF4G"/>
    <property type="match status" value="3"/>
</dbReference>
<evidence type="ECO:0000256" key="3">
    <source>
        <dbReference type="SAM" id="MobiDB-lite"/>
    </source>
</evidence>
<dbReference type="SMART" id="SM00543">
    <property type="entry name" value="MIF4G"/>
    <property type="match status" value="3"/>
</dbReference>
<dbReference type="InterPro" id="IPR007193">
    <property type="entry name" value="Upf2/Nmd2_C"/>
</dbReference>
<evidence type="ECO:0000259" key="4">
    <source>
        <dbReference type="SMART" id="SM00543"/>
    </source>
</evidence>
<dbReference type="GO" id="GO:0005737">
    <property type="term" value="C:cytoplasm"/>
    <property type="evidence" value="ECO:0007669"/>
    <property type="project" value="UniProtKB-SubCell"/>
</dbReference>
<feature type="domain" description="MIF4G" evidence="4">
    <location>
        <begin position="34"/>
        <end position="243"/>
    </location>
</feature>
<feature type="region of interest" description="Disordered" evidence="3">
    <location>
        <begin position="795"/>
        <end position="967"/>
    </location>
</feature>
<feature type="domain" description="MIF4G" evidence="4">
    <location>
        <begin position="570"/>
        <end position="932"/>
    </location>
</feature>
<dbReference type="SUPFAM" id="SSF48371">
    <property type="entry name" value="ARM repeat"/>
    <property type="match status" value="2"/>
</dbReference>
<keyword evidence="6" id="KW-1185">Reference proteome</keyword>
<dbReference type="PANTHER" id="PTHR12839:SF7">
    <property type="entry name" value="REGULATOR OF NONSENSE TRANSCRIPTS 2"/>
    <property type="match status" value="1"/>
</dbReference>
<reference evidence="6" key="1">
    <citation type="submission" date="2016-03" db="EMBL/GenBank/DDBJ databases">
        <authorList>
            <person name="Devillers Hugo."/>
        </authorList>
    </citation>
    <scope>NUCLEOTIDE SEQUENCE [LARGE SCALE GENOMIC DNA]</scope>
</reference>
<dbReference type="AlphaFoldDB" id="A0A1G4JY88"/>
<dbReference type="InterPro" id="IPR039762">
    <property type="entry name" value="Nmd2/UPF2"/>
</dbReference>
<dbReference type="Proteomes" id="UP000191144">
    <property type="component" value="Chromosome F"/>
</dbReference>
<evidence type="ECO:0000313" key="5">
    <source>
        <dbReference type="EMBL" id="SCU96003.1"/>
    </source>
</evidence>
<feature type="compositionally biased region" description="Acidic residues" evidence="3">
    <location>
        <begin position="861"/>
        <end position="888"/>
    </location>
</feature>
<dbReference type="InterPro" id="IPR016024">
    <property type="entry name" value="ARM-type_fold"/>
</dbReference>
<proteinExistence type="predicted"/>
<evidence type="ECO:0000313" key="6">
    <source>
        <dbReference type="Proteomes" id="UP000191144"/>
    </source>
</evidence>
<dbReference type="GO" id="GO:0000184">
    <property type="term" value="P:nuclear-transcribed mRNA catabolic process, nonsense-mediated decay"/>
    <property type="evidence" value="ECO:0007669"/>
    <property type="project" value="InterPro"/>
</dbReference>
<organism evidence="5 6">
    <name type="scientific">Lachancea meyersii CBS 8951</name>
    <dbReference type="NCBI Taxonomy" id="1266667"/>
    <lineage>
        <taxon>Eukaryota</taxon>
        <taxon>Fungi</taxon>
        <taxon>Dikarya</taxon>
        <taxon>Ascomycota</taxon>
        <taxon>Saccharomycotina</taxon>
        <taxon>Saccharomycetes</taxon>
        <taxon>Saccharomycetales</taxon>
        <taxon>Saccharomycetaceae</taxon>
        <taxon>Lachancea</taxon>
    </lineage>
</organism>
<dbReference type="Gene3D" id="1.25.40.180">
    <property type="match status" value="3"/>
</dbReference>
<name>A0A1G4JY88_9SACH</name>